<dbReference type="EMBL" id="BGPR01002752">
    <property type="protein sequence ID" value="GBM78442.1"/>
    <property type="molecule type" value="Genomic_DNA"/>
</dbReference>
<organism evidence="1 2">
    <name type="scientific">Araneus ventricosus</name>
    <name type="common">Orbweaver spider</name>
    <name type="synonym">Epeira ventricosa</name>
    <dbReference type="NCBI Taxonomy" id="182803"/>
    <lineage>
        <taxon>Eukaryota</taxon>
        <taxon>Metazoa</taxon>
        <taxon>Ecdysozoa</taxon>
        <taxon>Arthropoda</taxon>
        <taxon>Chelicerata</taxon>
        <taxon>Arachnida</taxon>
        <taxon>Araneae</taxon>
        <taxon>Araneomorphae</taxon>
        <taxon>Entelegynae</taxon>
        <taxon>Araneoidea</taxon>
        <taxon>Araneidae</taxon>
        <taxon>Araneus</taxon>
    </lineage>
</organism>
<comment type="caution">
    <text evidence="1">The sequence shown here is derived from an EMBL/GenBank/DDBJ whole genome shotgun (WGS) entry which is preliminary data.</text>
</comment>
<gene>
    <name evidence="1" type="ORF">AVEN_96777_1</name>
</gene>
<accession>A0A4Y2IMV9</accession>
<evidence type="ECO:0000313" key="1">
    <source>
        <dbReference type="EMBL" id="GBM78442.1"/>
    </source>
</evidence>
<name>A0A4Y2IMV9_ARAVE</name>
<evidence type="ECO:0000313" key="2">
    <source>
        <dbReference type="Proteomes" id="UP000499080"/>
    </source>
</evidence>
<proteinExistence type="predicted"/>
<dbReference type="AlphaFoldDB" id="A0A4Y2IMV9"/>
<reference evidence="1 2" key="1">
    <citation type="journal article" date="2019" name="Sci. Rep.">
        <title>Orb-weaving spider Araneus ventricosus genome elucidates the spidroin gene catalogue.</title>
        <authorList>
            <person name="Kono N."/>
            <person name="Nakamura H."/>
            <person name="Ohtoshi R."/>
            <person name="Moran D.A.P."/>
            <person name="Shinohara A."/>
            <person name="Yoshida Y."/>
            <person name="Fujiwara M."/>
            <person name="Mori M."/>
            <person name="Tomita M."/>
            <person name="Arakawa K."/>
        </authorList>
    </citation>
    <scope>NUCLEOTIDE SEQUENCE [LARGE SCALE GENOMIC DNA]</scope>
</reference>
<keyword evidence="2" id="KW-1185">Reference proteome</keyword>
<protein>
    <submittedName>
        <fullName evidence="1">Uncharacterized protein</fullName>
    </submittedName>
</protein>
<sequence length="95" mass="11017">MKLPPVLSLSNKIKQFPSPPKCSEISRFHYDRQRHVWCWVFSRGSWIVHGGSSAELGLEPGILRSRSRGIANRPPQPFWINRVPTLLFKLKISFF</sequence>
<dbReference type="Proteomes" id="UP000499080">
    <property type="component" value="Unassembled WGS sequence"/>
</dbReference>